<comment type="caution">
    <text evidence="3">The sequence shown here is derived from an EMBL/GenBank/DDBJ whole genome shotgun (WGS) entry which is preliminary data.</text>
</comment>
<dbReference type="Pfam" id="PF13454">
    <property type="entry name" value="NAD_binding_9"/>
    <property type="match status" value="1"/>
</dbReference>
<organism evidence="3 4">
    <name type="scientific">Gordonia effusa NBRC 100432</name>
    <dbReference type="NCBI Taxonomy" id="1077974"/>
    <lineage>
        <taxon>Bacteria</taxon>
        <taxon>Bacillati</taxon>
        <taxon>Actinomycetota</taxon>
        <taxon>Actinomycetes</taxon>
        <taxon>Mycobacteriales</taxon>
        <taxon>Gordoniaceae</taxon>
        <taxon>Gordonia</taxon>
    </lineage>
</organism>
<dbReference type="SUPFAM" id="SSF51905">
    <property type="entry name" value="FAD/NAD(P)-binding domain"/>
    <property type="match status" value="1"/>
</dbReference>
<sequence length="632" mass="69781">MRDEPRTDNPRVIAVVGGGPKGASVLERICANAPACPTPITVHIIDPDEIGSGRVWRDTQSQLLQMNSRAESVTMFTDDTVVMDGPPCPGPSLWDWIAEVKQQRYTFDLDEDLRREIEVSTETSFVSRRLQGAYLRWFYRRVRDAAPPSVTIIEHRAIVESVTELTVCGEREERYELRLNQGTTLRVHALALCIGHSDVLPSETEGRTAVFAERHNLRYWPPGYTADLDFSSIEAGSDVAIRGMGLAAIDAVTLLTAGRGGTFVPGSGGLTYRPSGEEPHLILGSRRGVPYRAKRDCRPITRHEPPRFARAEAIMSRLQPDESISFTRHLLGPILKEMSWAYYREFYARHPARVTMEFDQFSNAFATYEWDEAALDEVISSAIAPADTFDARILERPMAGRRFDSRAELQSWITAYLRADYCQAASSEYSPEAAAMASMLGIFRELGIIAASGRLDGESQLRGVDRCWFSFFSFFGNGPPRHRVAELLALQHAGIVEFCGPDMTVCESELEQRFVIGSPAVPGTVAATTLIDARLPEPSFTRSANDFINSLRAQGMAVEEAIALGDRRVGTGRMHTTSQPPRLVDAGGQLRREISALGPHTSQRAAGAFSRPRSNAPGFRESDAVARGLISG</sequence>
<dbReference type="STRING" id="1077974.GOEFS_036_00080"/>
<dbReference type="InterPro" id="IPR036188">
    <property type="entry name" value="FAD/NAD-bd_sf"/>
</dbReference>
<keyword evidence="4" id="KW-1185">Reference proteome</keyword>
<feature type="region of interest" description="Disordered" evidence="1">
    <location>
        <begin position="600"/>
        <end position="619"/>
    </location>
</feature>
<dbReference type="InterPro" id="IPR038732">
    <property type="entry name" value="HpyO/CreE_NAD-binding"/>
</dbReference>
<proteinExistence type="predicted"/>
<name>H0QXL9_9ACTN</name>
<reference evidence="3 4" key="1">
    <citation type="submission" date="2011-12" db="EMBL/GenBank/DDBJ databases">
        <title>Whole genome shotgun sequence of Gordonia effusa NBRC 100432.</title>
        <authorList>
            <person name="Yoshida I."/>
            <person name="Takarada H."/>
            <person name="Hosoyama A."/>
            <person name="Tsuchikane K."/>
            <person name="Katsumata H."/>
            <person name="Yamazaki S."/>
            <person name="Fujita N."/>
        </authorList>
    </citation>
    <scope>NUCLEOTIDE SEQUENCE [LARGE SCALE GENOMIC DNA]</scope>
    <source>
        <strain evidence="3 4">NBRC 100432</strain>
    </source>
</reference>
<dbReference type="EMBL" id="BAEH01000036">
    <property type="protein sequence ID" value="GAB17570.1"/>
    <property type="molecule type" value="Genomic_DNA"/>
</dbReference>
<evidence type="ECO:0000259" key="2">
    <source>
        <dbReference type="Pfam" id="PF13454"/>
    </source>
</evidence>
<dbReference type="Gene3D" id="3.50.50.60">
    <property type="entry name" value="FAD/NAD(P)-binding domain"/>
    <property type="match status" value="1"/>
</dbReference>
<evidence type="ECO:0000313" key="3">
    <source>
        <dbReference type="EMBL" id="GAB17570.1"/>
    </source>
</evidence>
<feature type="domain" description="FAD-dependent urate hydroxylase HpyO/Asp monooxygenase CreE-like FAD/NAD(P)-binding" evidence="2">
    <location>
        <begin position="14"/>
        <end position="196"/>
    </location>
</feature>
<evidence type="ECO:0000256" key="1">
    <source>
        <dbReference type="SAM" id="MobiDB-lite"/>
    </source>
</evidence>
<dbReference type="PANTHER" id="PTHR40254">
    <property type="entry name" value="BLR0577 PROTEIN"/>
    <property type="match status" value="1"/>
</dbReference>
<accession>H0QXL9</accession>
<evidence type="ECO:0000313" key="4">
    <source>
        <dbReference type="Proteomes" id="UP000035034"/>
    </source>
</evidence>
<dbReference type="RefSeq" id="WP_007316908.1">
    <property type="nucleotide sequence ID" value="NZ_BAEH01000036.1"/>
</dbReference>
<dbReference type="eggNOG" id="COG4529">
    <property type="taxonomic scope" value="Bacteria"/>
</dbReference>
<dbReference type="InterPro" id="IPR052189">
    <property type="entry name" value="L-asp_N-monooxygenase_NS-form"/>
</dbReference>
<protein>
    <recommendedName>
        <fullName evidence="2">FAD-dependent urate hydroxylase HpyO/Asp monooxygenase CreE-like FAD/NAD(P)-binding domain-containing protein</fullName>
    </recommendedName>
</protein>
<dbReference type="Proteomes" id="UP000035034">
    <property type="component" value="Unassembled WGS sequence"/>
</dbReference>
<dbReference type="PANTHER" id="PTHR40254:SF1">
    <property type="entry name" value="BLR0577 PROTEIN"/>
    <property type="match status" value="1"/>
</dbReference>
<gene>
    <name evidence="3" type="ORF">GOEFS_036_00080</name>
</gene>
<dbReference type="AlphaFoldDB" id="H0QXL9"/>